<gene>
    <name evidence="7" type="ORF">KVV02_005673</name>
</gene>
<feature type="compositionally biased region" description="Polar residues" evidence="5">
    <location>
        <begin position="449"/>
        <end position="489"/>
    </location>
</feature>
<dbReference type="PANTHER" id="PTHR15032:SF4">
    <property type="entry name" value="N-ACYL-PHOSPHATIDYLETHANOLAMINE-HYDROLYZING PHOSPHOLIPASE D"/>
    <property type="match status" value="1"/>
</dbReference>
<dbReference type="CDD" id="cd20298">
    <property type="entry name" value="cupin_UAH"/>
    <property type="match status" value="1"/>
</dbReference>
<evidence type="ECO:0000256" key="1">
    <source>
        <dbReference type="ARBA" id="ARBA00011738"/>
    </source>
</evidence>
<dbReference type="SUPFAM" id="SSF56281">
    <property type="entry name" value="Metallo-hydrolase/oxidoreductase"/>
    <property type="match status" value="1"/>
</dbReference>
<dbReference type="GO" id="GO:0000256">
    <property type="term" value="P:allantoin catabolic process"/>
    <property type="evidence" value="ECO:0007669"/>
    <property type="project" value="InterPro"/>
</dbReference>
<feature type="domain" description="Metallo-beta-lactamase" evidence="6">
    <location>
        <begin position="135"/>
        <end position="359"/>
    </location>
</feature>
<feature type="region of interest" description="Disordered" evidence="5">
    <location>
        <begin position="407"/>
        <end position="510"/>
    </location>
</feature>
<protein>
    <recommendedName>
        <fullName evidence="6">Metallo-beta-lactamase domain-containing protein</fullName>
    </recommendedName>
</protein>
<feature type="region of interest" description="Disordered" evidence="5">
    <location>
        <begin position="690"/>
        <end position="724"/>
    </location>
</feature>
<organism evidence="7 8">
    <name type="scientific">Mortierella alpina</name>
    <name type="common">Oleaginous fungus</name>
    <name type="synonym">Mortierella renispora</name>
    <dbReference type="NCBI Taxonomy" id="64518"/>
    <lineage>
        <taxon>Eukaryota</taxon>
        <taxon>Fungi</taxon>
        <taxon>Fungi incertae sedis</taxon>
        <taxon>Mucoromycota</taxon>
        <taxon>Mortierellomycotina</taxon>
        <taxon>Mortierellomycetes</taxon>
        <taxon>Mortierellales</taxon>
        <taxon>Mortierellaceae</taxon>
        <taxon>Mortierella</taxon>
    </lineage>
</organism>
<dbReference type="GO" id="GO:0005737">
    <property type="term" value="C:cytoplasm"/>
    <property type="evidence" value="ECO:0007669"/>
    <property type="project" value="TreeGrafter"/>
</dbReference>
<dbReference type="Pfam" id="PF04115">
    <property type="entry name" value="Ureidogly_lyase"/>
    <property type="match status" value="1"/>
</dbReference>
<reference evidence="7" key="1">
    <citation type="submission" date="2021-07" db="EMBL/GenBank/DDBJ databases">
        <title>Draft genome of Mortierella alpina, strain LL118, isolated from an aspen leaf litter sample.</title>
        <authorList>
            <person name="Yang S."/>
            <person name="Vinatzer B.A."/>
        </authorList>
    </citation>
    <scope>NUCLEOTIDE SEQUENCE</scope>
    <source>
        <strain evidence="7">LL118</strain>
    </source>
</reference>
<dbReference type="GO" id="GO:0004848">
    <property type="term" value="F:ureidoglycolate hydrolase activity"/>
    <property type="evidence" value="ECO:0007669"/>
    <property type="project" value="InterPro"/>
</dbReference>
<evidence type="ECO:0000313" key="8">
    <source>
        <dbReference type="Proteomes" id="UP000717515"/>
    </source>
</evidence>
<dbReference type="InterPro" id="IPR024060">
    <property type="entry name" value="Ureidoglycolate_lyase_dom_sf"/>
</dbReference>
<dbReference type="GO" id="GO:0070290">
    <property type="term" value="F:N-acylphosphatidylethanolamine-specific phospholipase D activity"/>
    <property type="evidence" value="ECO:0007669"/>
    <property type="project" value="TreeGrafter"/>
</dbReference>
<dbReference type="Proteomes" id="UP000717515">
    <property type="component" value="Unassembled WGS sequence"/>
</dbReference>
<dbReference type="Pfam" id="PF12706">
    <property type="entry name" value="Lactamase_B_2"/>
    <property type="match status" value="1"/>
</dbReference>
<dbReference type="PANTHER" id="PTHR15032">
    <property type="entry name" value="N-ACYL-PHOSPHATIDYLETHANOLAMINE-HYDROLYZING PHOSPHOLIPASE D"/>
    <property type="match status" value="1"/>
</dbReference>
<comment type="caution">
    <text evidence="7">The sequence shown here is derived from an EMBL/GenBank/DDBJ whole genome shotgun (WGS) entry which is preliminary data.</text>
</comment>
<evidence type="ECO:0000313" key="7">
    <source>
        <dbReference type="EMBL" id="KAG9326168.1"/>
    </source>
</evidence>
<dbReference type="InterPro" id="IPR047233">
    <property type="entry name" value="UAH_cupin"/>
</dbReference>
<evidence type="ECO:0000256" key="3">
    <source>
        <dbReference type="ARBA" id="ARBA00023239"/>
    </source>
</evidence>
<dbReference type="Gene3D" id="2.60.120.480">
    <property type="entry name" value="Ureidoglycolate hydrolase"/>
    <property type="match status" value="1"/>
</dbReference>
<keyword evidence="2" id="KW-0659">Purine metabolism</keyword>
<evidence type="ECO:0000259" key="6">
    <source>
        <dbReference type="Pfam" id="PF12706"/>
    </source>
</evidence>
<feature type="region of interest" description="Disordered" evidence="5">
    <location>
        <begin position="601"/>
        <end position="625"/>
    </location>
</feature>
<evidence type="ECO:0000256" key="2">
    <source>
        <dbReference type="ARBA" id="ARBA00022631"/>
    </source>
</evidence>
<sequence length="955" mass="104803">MMHRSRWIAATGVTLISAVAYHQREGIAQLLGIQDKSKKDLPAHHDPCGKGFVNPWPSFIRHGAWDTIKMLVEFDRKQSKVSEQTPLPKILAVNKPLMETLSHPQQGTEQGLRHEKVATTWLGHACFLVQVGGVNILFDPVFSERCSPSQLVGPKRFTPPPCKLDELPRVDIVVISHNHYDHLDLTTIRALQKDHQPYFYVPLGNKAWFDSIGIKDKVTECDWWDQHEHSFHDNKTGIKVICTPCQHFTGRSMTDHYKTLWASWVVESIPKTASERSIKVFFGGDTGYRYVPKGADENDMPHCPAFKEIGERVGPFDLSMIPIGAYSPRWFMSPIHCSPEDAVRVHEDIRSKRSVGMHWGTWILTDEDVTEPPRRLEAEMKNRGHDPDTFNTVQIGETLVADTETLREAHEHQRRMQQRLQEQQSSAALSEASPAMTAVHKNTGPCKITRSSSASALPSPTNSSGASTGAATPTQPHQYLTGSSATSPYFPQHDLHLPHLPEAGPNQLRSTTHSPAFLAKFHDSEHPHRLPGTMANVPWLSLPGAAVAASSTGTESPTMFGRRRSDVGLHSSKPSSGTLTPGRGSLETVHLHDSLSILSLQQENPQPSPPQPQHHPQHHHQHLLSHQELAALSRNNTPLPLNEALPHYLRSKNSDSLHAMERSRSSPGSHLMHTAPASPFMVSIAPASLSASASHGGTPTGHAPSHITSPSHLLFSFPGSQHSTGRLEMERASSTGVLPMNRPSHQHRHHHHSHLGTNIGASASASNLGSGAGKATGVSSAASFFRSSTPGGITGTAQKFSHLAEFVNLRPPTTDSANPNPTLTPATANIAIFKCYKPVETPQFGIKLLERHAYSSQMFMPMGGDGNGSYVVVTAENGPDDRPVLSTLQAFRCNNTLGINYKPNVWHHPMIVIEKPVQFMTITHESGVALEDCEEYWFTAESGSEGGVAAWVQLV</sequence>
<name>A0A9P8CZ12_MORAP</name>
<dbReference type="InterPro" id="IPR011051">
    <property type="entry name" value="RmlC_Cupin_sf"/>
</dbReference>
<accession>A0A9P8CZ12</accession>
<dbReference type="AlphaFoldDB" id="A0A9P8CZ12"/>
<dbReference type="GO" id="GO:0070291">
    <property type="term" value="P:N-acylethanolamine metabolic process"/>
    <property type="evidence" value="ECO:0007669"/>
    <property type="project" value="TreeGrafter"/>
</dbReference>
<feature type="region of interest" description="Disordered" evidence="5">
    <location>
        <begin position="550"/>
        <end position="586"/>
    </location>
</feature>
<keyword evidence="3" id="KW-0456">Lyase</keyword>
<dbReference type="SUPFAM" id="SSF51182">
    <property type="entry name" value="RmlC-like cupins"/>
    <property type="match status" value="1"/>
</dbReference>
<dbReference type="GO" id="GO:0050385">
    <property type="term" value="F:ureidoglycolate lyase activity"/>
    <property type="evidence" value="ECO:0007669"/>
    <property type="project" value="UniProtKB-EC"/>
</dbReference>
<feature type="region of interest" description="Disordered" evidence="5">
    <location>
        <begin position="741"/>
        <end position="763"/>
    </location>
</feature>
<feature type="compositionally biased region" description="Basic residues" evidence="5">
    <location>
        <begin position="744"/>
        <end position="754"/>
    </location>
</feature>
<feature type="compositionally biased region" description="Low complexity" evidence="5">
    <location>
        <begin position="418"/>
        <end position="436"/>
    </location>
</feature>
<dbReference type="GO" id="GO:0006144">
    <property type="term" value="P:purine nucleobase metabolic process"/>
    <property type="evidence" value="ECO:0007669"/>
    <property type="project" value="UniProtKB-KW"/>
</dbReference>
<dbReference type="InterPro" id="IPR001279">
    <property type="entry name" value="Metallo-B-lactamas"/>
</dbReference>
<evidence type="ECO:0000256" key="5">
    <source>
        <dbReference type="SAM" id="MobiDB-lite"/>
    </source>
</evidence>
<evidence type="ECO:0000256" key="4">
    <source>
        <dbReference type="ARBA" id="ARBA00047684"/>
    </source>
</evidence>
<dbReference type="InterPro" id="IPR007247">
    <property type="entry name" value="Ureidogly_lyase"/>
</dbReference>
<dbReference type="EMBL" id="JAIFTL010000025">
    <property type="protein sequence ID" value="KAG9326168.1"/>
    <property type="molecule type" value="Genomic_DNA"/>
</dbReference>
<comment type="catalytic activity">
    <reaction evidence="4">
        <text>(S)-ureidoglycolate = urea + glyoxylate</text>
        <dbReference type="Rhea" id="RHEA:11304"/>
        <dbReference type="ChEBI" id="CHEBI:16199"/>
        <dbReference type="ChEBI" id="CHEBI:36655"/>
        <dbReference type="ChEBI" id="CHEBI:57296"/>
        <dbReference type="EC" id="4.3.2.3"/>
    </reaction>
</comment>
<proteinExistence type="predicted"/>
<dbReference type="Gene3D" id="3.60.15.10">
    <property type="entry name" value="Ribonuclease Z/Hydroxyacylglutathione hydrolase-like"/>
    <property type="match status" value="1"/>
</dbReference>
<comment type="subunit">
    <text evidence="1">Homodimer.</text>
</comment>
<dbReference type="InterPro" id="IPR036866">
    <property type="entry name" value="RibonucZ/Hydroxyglut_hydro"/>
</dbReference>
<dbReference type="GO" id="GO:0070292">
    <property type="term" value="P:N-acylphosphatidylethanolamine metabolic process"/>
    <property type="evidence" value="ECO:0007669"/>
    <property type="project" value="TreeGrafter"/>
</dbReference>